<keyword evidence="13" id="KW-0472">Membrane</keyword>
<comment type="subcellular location">
    <subcellularLocation>
        <location evidence="1 9">Cytoplasm</location>
    </subcellularLocation>
</comment>
<keyword evidence="13" id="KW-0812">Transmembrane</keyword>
<dbReference type="GO" id="GO:0004239">
    <property type="term" value="F:initiator methionyl aminopeptidase activity"/>
    <property type="evidence" value="ECO:0007669"/>
    <property type="project" value="UniProtKB-UniRule"/>
</dbReference>
<dbReference type="CDD" id="cd00076">
    <property type="entry name" value="HFD_SF"/>
    <property type="match status" value="1"/>
</dbReference>
<dbReference type="PRINTS" id="PR00599">
    <property type="entry name" value="MAPEPTIDASE"/>
</dbReference>
<feature type="region of interest" description="Disordered" evidence="12">
    <location>
        <begin position="61"/>
        <end position="93"/>
    </location>
</feature>
<dbReference type="PROSITE" id="PS00680">
    <property type="entry name" value="MAP_1"/>
    <property type="match status" value="1"/>
</dbReference>
<evidence type="ECO:0000256" key="2">
    <source>
        <dbReference type="ARBA" id="ARBA00022438"/>
    </source>
</evidence>
<dbReference type="Pfam" id="PF15801">
    <property type="entry name" value="zf-C6H2"/>
    <property type="match status" value="1"/>
</dbReference>
<dbReference type="InterPro" id="IPR046344">
    <property type="entry name" value="TAF6_C_sf"/>
</dbReference>
<dbReference type="HAMAP" id="MF_01974">
    <property type="entry name" value="MetAP_1"/>
    <property type="match status" value="1"/>
</dbReference>
<accession>A0AAE9ES30</accession>
<dbReference type="FunFam" id="1.25.40.770:FF:000011">
    <property type="entry name" value="TAF (TBP-associated transcription factor) family"/>
    <property type="match status" value="1"/>
</dbReference>
<dbReference type="Gene3D" id="1.25.40.770">
    <property type="entry name" value="TAF6, C-terminal HEAT repeat domain"/>
    <property type="match status" value="1"/>
</dbReference>
<dbReference type="Pfam" id="PF07571">
    <property type="entry name" value="TAF6_C"/>
    <property type="match status" value="1"/>
</dbReference>
<evidence type="ECO:0000313" key="16">
    <source>
        <dbReference type="Proteomes" id="UP000829354"/>
    </source>
</evidence>
<feature type="binding site" evidence="9">
    <location>
        <position position="1087"/>
    </location>
    <ligand>
        <name>Zn(2+)</name>
        <dbReference type="ChEBI" id="CHEBI:29105"/>
        <label>4</label>
        <note>catalytic</note>
    </ligand>
</feature>
<evidence type="ECO:0000256" key="1">
    <source>
        <dbReference type="ARBA" id="ARBA00004496"/>
    </source>
</evidence>
<dbReference type="EC" id="3.4.11.18" evidence="11"/>
<dbReference type="FunFam" id="3.90.230.10:FF:000010">
    <property type="entry name" value="Methionine aminopeptidase"/>
    <property type="match status" value="1"/>
</dbReference>
<keyword evidence="8" id="KW-0862">Zinc</keyword>
<feature type="binding site" evidence="9">
    <location>
        <position position="1118"/>
    </location>
    <ligand>
        <name>Zn(2+)</name>
        <dbReference type="ChEBI" id="CHEBI:29105"/>
        <label>4</label>
        <note>catalytic</note>
    </ligand>
</feature>
<sequence length="1150" mass="130072">MEMRIDKDRIGDYMVTNARLIKVKDTVVKSEEDKNLLIKQIGEKCVPKQFVPVLKRALKEEGSQTEDVSKSKRKCVGKKPPAEIPVSEPKPTPSLDDVLSNLLSKKPEATNLITQDAANTIGGCTRLILRTIIENAKRTASRENRKRVVPSDVDLAFSFTEMNYDLTCPLLKPTPSSDRLYWGRKSTKPRKTIDAASSEIVSHERFCDSIMIKDHWLVVDGVQPCVPENVIPSEVKRKFQEQQQETQRLYGYSVPGIKRDPPPEKRMSTQTFSMEHQVLYIEVTKILTNGSALERQKVLETIETDTGLQFLAGRFVILIAEGVRLHIGTRNTRGLANLMKLTWSLMKNPNIRLEKYLYVLVPSLISCVVSKNMVPLVDPSRGAPGSSKSKTVTAGTPELTSEDHERIIRDMEFEFRLREAAGKLLAELSNQYESQNLSVRIIQMLRKVLAGQKDPVAIYGVLCTFFAFGNLTINTVVLPKMHDIFCSFQDARSNIPSVKPTMTKLKKLITETEAQRMEIILNRTIELIMKIIFENEIFNERKLADRDAYVTLYAEFGALFYDYALNSEMVNENTGHLKINRPSLLLKPDAFKLEMEKLKERKRPTAGTTSSSSNPVNDVPENFLDDSNRPWAKAATQVEALEQSPLDSQEKETFFRKPKLFLVRKEKAEDGRTKVASFIRPLEYGHMPTLPSSRNHKISDAPLPNVRESILSQSIYASRTSESLAKNSKESDEIMKRFVARDDEKSGAIIYGRNLMMTEKGRSTIDEEINKAAHQLSSMESLEGKKCIGCQKPAKLRCPTCIKMSLPDAYFCDQSCFKAFWPIHKIVHTDPTGPYNPWPCYSFTGPLRPARVTDRRSVPEHIPRPDYALHPNGVSLEERQSKSERIIKVLTDEEKEGLKVACRLGRECLNEAARACEPGVTTDELDRVVHEAAIERDCYPSPLGYYKFPKSCCTSVNEVICHGIPDMRKLENGDLCNVDVTVYHRGFHGDLNETFLVGDKVDEESRKLVQTTFECLQQAIAIVKPGVKFREIGNVIQKHANANGFSVVKGYCGHGIHRLFHTAPNVPHYAKNNATGVMKAGNSFTIEPMINAGTFHDDKWPDDWTAVTRDGRRSAQFEQTLLVTDTGCEILTQRTGNRPWFMDQIEEKYH</sequence>
<dbReference type="InterPro" id="IPR009072">
    <property type="entry name" value="Histone-fold"/>
</dbReference>
<dbReference type="Gene3D" id="3.90.230.10">
    <property type="entry name" value="Creatinase/methionine aminopeptidase superfamily"/>
    <property type="match status" value="1"/>
</dbReference>
<proteinExistence type="inferred from homology"/>
<comment type="similarity">
    <text evidence="9 10">Belongs to the peptidase M24A family. Methionine aminopeptidase type 1 subfamily.</text>
</comment>
<dbReference type="Gene3D" id="6.10.140.2220">
    <property type="match status" value="1"/>
</dbReference>
<evidence type="ECO:0000259" key="14">
    <source>
        <dbReference type="PROSITE" id="PS52013"/>
    </source>
</evidence>
<organism evidence="15 16">
    <name type="scientific">Caenorhabditis briggsae</name>
    <dbReference type="NCBI Taxonomy" id="6238"/>
    <lineage>
        <taxon>Eukaryota</taxon>
        <taxon>Metazoa</taxon>
        <taxon>Ecdysozoa</taxon>
        <taxon>Nematoda</taxon>
        <taxon>Chromadorea</taxon>
        <taxon>Rhabditida</taxon>
        <taxon>Rhabditina</taxon>
        <taxon>Rhabditomorpha</taxon>
        <taxon>Rhabditoidea</taxon>
        <taxon>Rhabditidae</taxon>
        <taxon>Peloderinae</taxon>
        <taxon>Caenorhabditis</taxon>
    </lineage>
</organism>
<feature type="compositionally biased region" description="Polar residues" evidence="12">
    <location>
        <begin position="606"/>
        <end position="616"/>
    </location>
</feature>
<feature type="binding site" evidence="9">
    <location>
        <position position="979"/>
    </location>
    <ligand>
        <name>Zn(2+)</name>
        <dbReference type="ChEBI" id="CHEBI:29105"/>
        <label>3</label>
    </ligand>
</feature>
<dbReference type="InterPro" id="IPR002467">
    <property type="entry name" value="Pept_M24A_MAP1"/>
</dbReference>
<keyword evidence="13" id="KW-1133">Transmembrane helix</keyword>
<keyword evidence="2 9" id="KW-0031">Aminopeptidase</keyword>
<feature type="domain" description="C6H2-type" evidence="14">
    <location>
        <begin position="784"/>
        <end position="835"/>
    </location>
</feature>
<dbReference type="SUPFAM" id="SSF55920">
    <property type="entry name" value="Creatinase/aminopeptidase"/>
    <property type="match status" value="1"/>
</dbReference>
<dbReference type="PANTHER" id="PTHR43330">
    <property type="entry name" value="METHIONINE AMINOPEPTIDASE"/>
    <property type="match status" value="1"/>
</dbReference>
<dbReference type="InterPro" id="IPR036005">
    <property type="entry name" value="Creatinase/aminopeptidase-like"/>
</dbReference>
<name>A0AAE9ES30_CAEBR</name>
<dbReference type="GO" id="GO:0006367">
    <property type="term" value="P:transcription initiation at RNA polymerase II promoter"/>
    <property type="evidence" value="ECO:0007669"/>
    <property type="project" value="InterPro"/>
</dbReference>
<evidence type="ECO:0000256" key="8">
    <source>
        <dbReference type="ARBA" id="ARBA00022833"/>
    </source>
</evidence>
<comment type="function">
    <text evidence="9 11">Cotranslationally removes the N-terminal methionine from nascent proteins. The N-terminal methionine is often cleaved when the second residue in the primary sequence is small and uncharged (Met-Ala-, Cys, Gly, Pro, Ser, Thr, or Val).</text>
</comment>
<dbReference type="GO" id="GO:0006508">
    <property type="term" value="P:proteolysis"/>
    <property type="evidence" value="ECO:0007669"/>
    <property type="project" value="UniProtKB-KW"/>
</dbReference>
<comment type="catalytic activity">
    <reaction evidence="9 11">
        <text>Release of N-terminal amino acids, preferentially methionine, from peptides and arylamides.</text>
        <dbReference type="EC" id="3.4.11.18"/>
    </reaction>
</comment>
<dbReference type="NCBIfam" id="TIGR00500">
    <property type="entry name" value="met_pdase_I"/>
    <property type="match status" value="1"/>
</dbReference>
<dbReference type="SUPFAM" id="SSF47113">
    <property type="entry name" value="Histone-fold"/>
    <property type="match status" value="1"/>
</dbReference>
<dbReference type="GO" id="GO:0046982">
    <property type="term" value="F:protein heterodimerization activity"/>
    <property type="evidence" value="ECO:0007669"/>
    <property type="project" value="InterPro"/>
</dbReference>
<evidence type="ECO:0000256" key="13">
    <source>
        <dbReference type="SAM" id="Phobius"/>
    </source>
</evidence>
<reference evidence="15 16" key="1">
    <citation type="submission" date="2022-04" db="EMBL/GenBank/DDBJ databases">
        <title>Chromosome-level reference genomes for two strains of Caenorhabditis briggsae: an improved platform for comparative genomics.</title>
        <authorList>
            <person name="Stevens L."/>
            <person name="Andersen E."/>
        </authorList>
    </citation>
    <scope>NUCLEOTIDE SEQUENCE [LARGE SCALE GENOMIC DNA]</scope>
    <source>
        <strain evidence="15">VX34</strain>
        <tissue evidence="15">Whole-organism</tissue>
    </source>
</reference>
<feature type="region of interest" description="Disordered" evidence="12">
    <location>
        <begin position="599"/>
        <end position="627"/>
    </location>
</feature>
<feature type="compositionally biased region" description="Basic and acidic residues" evidence="12">
    <location>
        <begin position="61"/>
        <end position="70"/>
    </location>
</feature>
<evidence type="ECO:0000256" key="12">
    <source>
        <dbReference type="SAM" id="MobiDB-lite"/>
    </source>
</evidence>
<feature type="binding site" evidence="9">
    <location>
        <position position="990"/>
    </location>
    <ligand>
        <name>Zn(2+)</name>
        <dbReference type="ChEBI" id="CHEBI:29105"/>
        <label>4</label>
        <note>catalytic</note>
    </ligand>
</feature>
<keyword evidence="3 9" id="KW-0963">Cytoplasm</keyword>
<feature type="binding site" evidence="9">
    <location>
        <position position="1061"/>
    </location>
    <ligand>
        <name>a protein</name>
        <dbReference type="ChEBI" id="CHEBI:16541"/>
    </ligand>
    <ligandPart>
        <name>N-terminal L-methionine residue</name>
        <dbReference type="ChEBI" id="CHEBI:64731"/>
    </ligandPart>
</feature>
<dbReference type="GO" id="GO:0005737">
    <property type="term" value="C:cytoplasm"/>
    <property type="evidence" value="ECO:0007669"/>
    <property type="project" value="UniProtKB-SubCell"/>
</dbReference>
<feature type="transmembrane region" description="Helical" evidence="13">
    <location>
        <begin position="456"/>
        <end position="478"/>
    </location>
</feature>
<protein>
    <recommendedName>
        <fullName evidence="11">Methionine aminopeptidase</fullName>
        <ecNumber evidence="11">3.4.11.18</ecNumber>
    </recommendedName>
</protein>
<keyword evidence="4 9" id="KW-0645">Protease</keyword>
<dbReference type="Pfam" id="PF00557">
    <property type="entry name" value="Peptidase_M24"/>
    <property type="match status" value="1"/>
</dbReference>
<dbReference type="InterPro" id="IPR001714">
    <property type="entry name" value="Pept_M24_MAP"/>
</dbReference>
<dbReference type="EMBL" id="CP092623">
    <property type="protein sequence ID" value="UMM30324.1"/>
    <property type="molecule type" value="Genomic_DNA"/>
</dbReference>
<gene>
    <name evidence="15" type="ORF">L5515_012252</name>
</gene>
<keyword evidence="16" id="KW-1185">Reference proteome</keyword>
<evidence type="ECO:0000313" key="15">
    <source>
        <dbReference type="EMBL" id="UMM30324.1"/>
    </source>
</evidence>
<evidence type="ECO:0000256" key="5">
    <source>
        <dbReference type="ARBA" id="ARBA00022723"/>
    </source>
</evidence>
<evidence type="ECO:0000256" key="10">
    <source>
        <dbReference type="PROSITE-ProRule" id="PRU01357"/>
    </source>
</evidence>
<keyword evidence="7 9" id="KW-0378">Hydrolase</keyword>
<evidence type="ECO:0000256" key="6">
    <source>
        <dbReference type="ARBA" id="ARBA00022771"/>
    </source>
</evidence>
<dbReference type="InterPro" id="IPR031615">
    <property type="entry name" value="Zfn-C6H2"/>
</dbReference>
<evidence type="ECO:0000256" key="11">
    <source>
        <dbReference type="RuleBase" id="RU003653"/>
    </source>
</evidence>
<feature type="binding site" evidence="9">
    <location>
        <position position="990"/>
    </location>
    <ligand>
        <name>Zn(2+)</name>
        <dbReference type="ChEBI" id="CHEBI:29105"/>
        <label>3</label>
    </ligand>
</feature>
<dbReference type="CDD" id="cd01086">
    <property type="entry name" value="MetAP1"/>
    <property type="match status" value="1"/>
</dbReference>
<dbReference type="InterPro" id="IPR011442">
    <property type="entry name" value="TAF6_C"/>
</dbReference>
<dbReference type="PROSITE" id="PS52013">
    <property type="entry name" value="ZF_C6H2"/>
    <property type="match status" value="1"/>
</dbReference>
<comment type="cofactor">
    <cofactor evidence="11">
        <name>Co(2+)</name>
        <dbReference type="ChEBI" id="CHEBI:48828"/>
    </cofactor>
    <cofactor evidence="11">
        <name>Zn(2+)</name>
        <dbReference type="ChEBI" id="CHEBI:29105"/>
    </cofactor>
    <cofactor evidence="11">
        <name>Mn(2+)</name>
        <dbReference type="ChEBI" id="CHEBI:29035"/>
    </cofactor>
    <cofactor evidence="11">
        <name>Fe(2+)</name>
        <dbReference type="ChEBI" id="CHEBI:29033"/>
    </cofactor>
    <text evidence="11">Binds 2 divalent metal cations per subunit. Has a high-affinity and a low affinity metal-binding site. The true nature of the physiological cofactor is under debate. The enzyme is active with cobalt, zinc, manganese or divalent iron ions.</text>
</comment>
<dbReference type="AlphaFoldDB" id="A0AAE9ES30"/>
<dbReference type="GO" id="GO:0070006">
    <property type="term" value="F:metalloaminopeptidase activity"/>
    <property type="evidence" value="ECO:0007669"/>
    <property type="project" value="UniProtKB-UniRule"/>
</dbReference>
<evidence type="ECO:0000256" key="4">
    <source>
        <dbReference type="ARBA" id="ARBA00022670"/>
    </source>
</evidence>
<comment type="subunit">
    <text evidence="9">Associates with the 60S ribosomal subunit of the 80S translational complex.</text>
</comment>
<evidence type="ECO:0000256" key="3">
    <source>
        <dbReference type="ARBA" id="ARBA00022490"/>
    </source>
</evidence>
<feature type="binding site" evidence="9">
    <location>
        <position position="1118"/>
    </location>
    <ligand>
        <name>Zn(2+)</name>
        <dbReference type="ChEBI" id="CHEBI:29105"/>
        <label>3</label>
    </ligand>
</feature>
<evidence type="ECO:0000256" key="7">
    <source>
        <dbReference type="ARBA" id="ARBA00022801"/>
    </source>
</evidence>
<keyword evidence="6 10" id="KW-0863">Zinc-finger</keyword>
<dbReference type="CDD" id="cd08050">
    <property type="entry name" value="TAF6C"/>
    <property type="match status" value="1"/>
</dbReference>
<dbReference type="PANTHER" id="PTHR43330:SF7">
    <property type="entry name" value="METHIONINE AMINOPEPTIDASE 1"/>
    <property type="match status" value="1"/>
</dbReference>
<feature type="binding site" evidence="9">
    <location>
        <position position="1054"/>
    </location>
    <ligand>
        <name>Zn(2+)</name>
        <dbReference type="ChEBI" id="CHEBI:29105"/>
        <label>4</label>
        <note>catalytic</note>
    </ligand>
</feature>
<comment type="cofactor">
    <cofactor evidence="9">
        <name>Zn(2+)</name>
        <dbReference type="ChEBI" id="CHEBI:29105"/>
    </cofactor>
    <cofactor evidence="9">
        <name>Co(2+)</name>
        <dbReference type="ChEBI" id="CHEBI:48828"/>
    </cofactor>
    <cofactor evidence="9">
        <name>Mn(2+)</name>
        <dbReference type="ChEBI" id="CHEBI:29035"/>
    </cofactor>
    <cofactor evidence="9">
        <name>Fe(2+)</name>
        <dbReference type="ChEBI" id="CHEBI:29033"/>
    </cofactor>
    <text evidence="9">Binds 2 divalent metal cations per subunit. Has a high-affinity and a low affinity metal-binding site. The true nature of the physiological cofactor is under debate. The enzyme is active with zinc, cobalt, manganese or divalent iron ions. Has high activity with zinc; zinc cofactor is transferred into the active site region by the ZNG1 zinc chaperone.</text>
</comment>
<dbReference type="InterPro" id="IPR000994">
    <property type="entry name" value="Pept_M24"/>
</dbReference>
<dbReference type="GO" id="GO:0008270">
    <property type="term" value="F:zinc ion binding"/>
    <property type="evidence" value="ECO:0007669"/>
    <property type="project" value="UniProtKB-KW"/>
</dbReference>
<feature type="binding site" evidence="9">
    <location>
        <position position="962"/>
    </location>
    <ligand>
        <name>a protein</name>
        <dbReference type="ChEBI" id="CHEBI:16541"/>
    </ligand>
    <ligandPart>
        <name>N-terminal L-methionine residue</name>
        <dbReference type="ChEBI" id="CHEBI:64731"/>
    </ligandPart>
</feature>
<evidence type="ECO:0000256" key="9">
    <source>
        <dbReference type="HAMAP-Rule" id="MF_03174"/>
    </source>
</evidence>
<keyword evidence="5 9" id="KW-0479">Metal-binding</keyword>
<dbReference type="Proteomes" id="UP000829354">
    <property type="component" value="Chromosome IV"/>
</dbReference>